<sequence length="136" mass="15531">RWIRRHIKQYLTEFNSQYSSSTTSKTDNMHTLRRLLLPPPFSSYIAFGLGILISLPSACLAGSHEKRLLHHLLDAYNVLERPVVNESDPLQLSFGLTLMQIIDVFSLLVINNTINQSLVTEININVDKINKDKKIN</sequence>
<keyword evidence="1" id="KW-0472">Membrane</keyword>
<evidence type="ECO:0000259" key="2">
    <source>
        <dbReference type="Pfam" id="PF02931"/>
    </source>
</evidence>
<keyword evidence="1" id="KW-1133">Transmembrane helix</keyword>
<reference evidence="3" key="1">
    <citation type="submission" date="2022-07" db="EMBL/GenBank/DDBJ databases">
        <authorList>
            <person name="Trinca V."/>
            <person name="Uliana J.V.C."/>
            <person name="Torres T.T."/>
            <person name="Ward R.J."/>
            <person name="Monesi N."/>
        </authorList>
    </citation>
    <scope>NUCLEOTIDE SEQUENCE</scope>
    <source>
        <strain evidence="3">HSMRA1968</strain>
        <tissue evidence="3">Whole embryos</tissue>
    </source>
</reference>
<dbReference type="Pfam" id="PF02931">
    <property type="entry name" value="Neur_chan_LBD"/>
    <property type="match status" value="1"/>
</dbReference>
<dbReference type="GO" id="GO:0016020">
    <property type="term" value="C:membrane"/>
    <property type="evidence" value="ECO:0007669"/>
    <property type="project" value="InterPro"/>
</dbReference>
<organism evidence="3 4">
    <name type="scientific">Pseudolycoriella hygida</name>
    <dbReference type="NCBI Taxonomy" id="35572"/>
    <lineage>
        <taxon>Eukaryota</taxon>
        <taxon>Metazoa</taxon>
        <taxon>Ecdysozoa</taxon>
        <taxon>Arthropoda</taxon>
        <taxon>Hexapoda</taxon>
        <taxon>Insecta</taxon>
        <taxon>Pterygota</taxon>
        <taxon>Neoptera</taxon>
        <taxon>Endopterygota</taxon>
        <taxon>Diptera</taxon>
        <taxon>Nematocera</taxon>
        <taxon>Sciaroidea</taxon>
        <taxon>Sciaridae</taxon>
        <taxon>Pseudolycoriella</taxon>
    </lineage>
</organism>
<keyword evidence="4" id="KW-1185">Reference proteome</keyword>
<dbReference type="Gene3D" id="2.70.170.10">
    <property type="entry name" value="Neurotransmitter-gated ion-channel ligand-binding domain"/>
    <property type="match status" value="1"/>
</dbReference>
<dbReference type="GO" id="GO:0005230">
    <property type="term" value="F:extracellular ligand-gated monoatomic ion channel activity"/>
    <property type="evidence" value="ECO:0007669"/>
    <property type="project" value="InterPro"/>
</dbReference>
<gene>
    <name evidence="3" type="primary">CHRNA6</name>
    <name evidence="3" type="ORF">Bhyg_09656</name>
</gene>
<feature type="domain" description="Neurotransmitter-gated ion-channel ligand-binding" evidence="2">
    <location>
        <begin position="65"/>
        <end position="104"/>
    </location>
</feature>
<evidence type="ECO:0000313" key="3">
    <source>
        <dbReference type="EMBL" id="KAJ6636930.1"/>
    </source>
</evidence>
<name>A0A9Q0RWM6_9DIPT</name>
<protein>
    <submittedName>
        <fullName evidence="3">Neuronal acetylcholine receptor subunit alpha-6</fullName>
    </submittedName>
</protein>
<evidence type="ECO:0000256" key="1">
    <source>
        <dbReference type="SAM" id="Phobius"/>
    </source>
</evidence>
<dbReference type="AlphaFoldDB" id="A0A9Q0RWM6"/>
<dbReference type="Proteomes" id="UP001151699">
    <property type="component" value="Chromosome X"/>
</dbReference>
<dbReference type="InterPro" id="IPR006202">
    <property type="entry name" value="Neur_chan_lig-bd"/>
</dbReference>
<feature type="transmembrane region" description="Helical" evidence="1">
    <location>
        <begin position="41"/>
        <end position="61"/>
    </location>
</feature>
<dbReference type="SUPFAM" id="SSF63712">
    <property type="entry name" value="Nicotinic receptor ligand binding domain-like"/>
    <property type="match status" value="1"/>
</dbReference>
<keyword evidence="3" id="KW-0675">Receptor</keyword>
<evidence type="ECO:0000313" key="4">
    <source>
        <dbReference type="Proteomes" id="UP001151699"/>
    </source>
</evidence>
<dbReference type="InterPro" id="IPR036734">
    <property type="entry name" value="Neur_chan_lig-bd_sf"/>
</dbReference>
<keyword evidence="1" id="KW-0812">Transmembrane</keyword>
<accession>A0A9Q0RWM6</accession>
<proteinExistence type="predicted"/>
<comment type="caution">
    <text evidence="3">The sequence shown here is derived from an EMBL/GenBank/DDBJ whole genome shotgun (WGS) entry which is preliminary data.</text>
</comment>
<dbReference type="EMBL" id="WJQU01000003">
    <property type="protein sequence ID" value="KAJ6636930.1"/>
    <property type="molecule type" value="Genomic_DNA"/>
</dbReference>
<feature type="non-terminal residue" evidence="3">
    <location>
        <position position="1"/>
    </location>
</feature>
<dbReference type="OrthoDB" id="5975154at2759"/>